<dbReference type="Gene3D" id="3.10.20.30">
    <property type="match status" value="1"/>
</dbReference>
<dbReference type="KEGG" id="pei:H9L10_00070"/>
<dbReference type="InterPro" id="IPR003749">
    <property type="entry name" value="ThiS/MoaD-like"/>
</dbReference>
<evidence type="ECO:0000313" key="2">
    <source>
        <dbReference type="Proteomes" id="UP000515976"/>
    </source>
</evidence>
<dbReference type="Pfam" id="PF02597">
    <property type="entry name" value="ThiS"/>
    <property type="match status" value="1"/>
</dbReference>
<evidence type="ECO:0000313" key="1">
    <source>
        <dbReference type="EMBL" id="QNN49578.1"/>
    </source>
</evidence>
<proteinExistence type="predicted"/>
<dbReference type="InterPro" id="IPR016155">
    <property type="entry name" value="Mopterin_synth/thiamin_S_b"/>
</dbReference>
<protein>
    <submittedName>
        <fullName evidence="1">MoaD/ThiS family protein</fullName>
    </submittedName>
</protein>
<dbReference type="EMBL" id="CP060712">
    <property type="protein sequence ID" value="QNN49578.1"/>
    <property type="molecule type" value="Genomic_DNA"/>
</dbReference>
<dbReference type="InterPro" id="IPR012675">
    <property type="entry name" value="Beta-grasp_dom_sf"/>
</dbReference>
<dbReference type="Proteomes" id="UP000515976">
    <property type="component" value="Chromosome"/>
</dbReference>
<dbReference type="AlphaFoldDB" id="A0A7G9R1V3"/>
<dbReference type="SUPFAM" id="SSF54285">
    <property type="entry name" value="MoaD/ThiS"/>
    <property type="match status" value="1"/>
</dbReference>
<organism evidence="1 2">
    <name type="scientific">Phycicoccus endophyticus</name>
    <dbReference type="NCBI Taxonomy" id="1690220"/>
    <lineage>
        <taxon>Bacteria</taxon>
        <taxon>Bacillati</taxon>
        <taxon>Actinomycetota</taxon>
        <taxon>Actinomycetes</taxon>
        <taxon>Micrococcales</taxon>
        <taxon>Intrasporangiaceae</taxon>
        <taxon>Phycicoccus</taxon>
    </lineage>
</organism>
<reference evidence="1 2" key="1">
    <citation type="submission" date="2020-08" db="EMBL/GenBank/DDBJ databases">
        <title>Genome sequence of Phycicoccus endophyticus JCM 31784T.</title>
        <authorList>
            <person name="Hyun D.-W."/>
            <person name="Bae J.-W."/>
        </authorList>
    </citation>
    <scope>NUCLEOTIDE SEQUENCE [LARGE SCALE GENOMIC DNA]</scope>
    <source>
        <strain evidence="1 2">JCM 31784</strain>
    </source>
</reference>
<sequence>MLRVRYWAGARAAAGVESEQVEALPSVAALTERIVAGRPALAEVLPVCSVLVDGLAASGDTPLPPGALVEVLPPFAGG</sequence>
<dbReference type="RefSeq" id="WP_166099040.1">
    <property type="nucleotide sequence ID" value="NZ_BMMY01000005.1"/>
</dbReference>
<keyword evidence="2" id="KW-1185">Reference proteome</keyword>
<accession>A0A7G9R1V3</accession>
<gene>
    <name evidence="1" type="ORF">H9L10_00070</name>
</gene>
<name>A0A7G9R1V3_9MICO</name>